<feature type="domain" description="N-acetyltransferase" evidence="1">
    <location>
        <begin position="13"/>
        <end position="164"/>
    </location>
</feature>
<dbReference type="OrthoDB" id="70281at2"/>
<dbReference type="AlphaFoldDB" id="A0A6G2B6X3"/>
<dbReference type="CDD" id="cd04301">
    <property type="entry name" value="NAT_SF"/>
    <property type="match status" value="1"/>
</dbReference>
<dbReference type="SUPFAM" id="SSF55729">
    <property type="entry name" value="Acyl-CoA N-acyltransferases (Nat)"/>
    <property type="match status" value="1"/>
</dbReference>
<evidence type="ECO:0000259" key="1">
    <source>
        <dbReference type="PROSITE" id="PS51186"/>
    </source>
</evidence>
<dbReference type="Pfam" id="PF13527">
    <property type="entry name" value="Acetyltransf_9"/>
    <property type="match status" value="1"/>
</dbReference>
<protein>
    <submittedName>
        <fullName evidence="2">GNAT family N-acetyltransferase</fullName>
    </submittedName>
</protein>
<proteinExistence type="predicted"/>
<evidence type="ECO:0000313" key="2">
    <source>
        <dbReference type="EMBL" id="MTE17974.1"/>
    </source>
</evidence>
<sequence>MAESNSSFTVRVAHTADLDADTLTAARSLLEEVFEGDFDDHDWEHSLGGVHALAREGSELVGHAALVQRRLLHGGRALRTGYVEGVGVRADRRRHGYGAAMMAELERVVRGAYELGALGSSDEGLPFYTARGWLRWSGPTSALTPTGVARTAEEDGYVLVLPVTAELDPTGELVCDWREGDVW</sequence>
<dbReference type="EMBL" id="WIXO01000001">
    <property type="protein sequence ID" value="MTE17974.1"/>
    <property type="molecule type" value="Genomic_DNA"/>
</dbReference>
<gene>
    <name evidence="2" type="ORF">F0L17_02265</name>
</gene>
<accession>A0A6G2B6X3</accession>
<dbReference type="Proteomes" id="UP000473014">
    <property type="component" value="Unassembled WGS sequence"/>
</dbReference>
<name>A0A6G2B6X3_9ACTN</name>
<dbReference type="InterPro" id="IPR016181">
    <property type="entry name" value="Acyl_CoA_acyltransferase"/>
</dbReference>
<comment type="caution">
    <text evidence="2">The sequence shown here is derived from an EMBL/GenBank/DDBJ whole genome shotgun (WGS) entry which is preliminary data.</text>
</comment>
<evidence type="ECO:0000313" key="3">
    <source>
        <dbReference type="Proteomes" id="UP000473014"/>
    </source>
</evidence>
<dbReference type="InterPro" id="IPR000182">
    <property type="entry name" value="GNAT_dom"/>
</dbReference>
<dbReference type="RefSeq" id="WP_155069620.1">
    <property type="nucleotide sequence ID" value="NZ_WIXO01000001.1"/>
</dbReference>
<organism evidence="2 3">
    <name type="scientific">Streptomyces taklimakanensis</name>
    <dbReference type="NCBI Taxonomy" id="2569853"/>
    <lineage>
        <taxon>Bacteria</taxon>
        <taxon>Bacillati</taxon>
        <taxon>Actinomycetota</taxon>
        <taxon>Actinomycetes</taxon>
        <taxon>Kitasatosporales</taxon>
        <taxon>Streptomycetaceae</taxon>
        <taxon>Streptomyces</taxon>
    </lineage>
</organism>
<keyword evidence="2" id="KW-0808">Transferase</keyword>
<dbReference type="GO" id="GO:0016747">
    <property type="term" value="F:acyltransferase activity, transferring groups other than amino-acyl groups"/>
    <property type="evidence" value="ECO:0007669"/>
    <property type="project" value="InterPro"/>
</dbReference>
<keyword evidence="3" id="KW-1185">Reference proteome</keyword>
<dbReference type="PROSITE" id="PS51186">
    <property type="entry name" value="GNAT"/>
    <property type="match status" value="1"/>
</dbReference>
<dbReference type="Gene3D" id="3.40.630.30">
    <property type="match status" value="1"/>
</dbReference>
<reference evidence="2 3" key="1">
    <citation type="submission" date="2019-11" db="EMBL/GenBank/DDBJ databases">
        <authorList>
            <person name="Yuan L."/>
        </authorList>
    </citation>
    <scope>NUCLEOTIDE SEQUENCE [LARGE SCALE GENOMIC DNA]</scope>
    <source>
        <strain evidence="2 3">TRM43335</strain>
    </source>
</reference>